<dbReference type="GO" id="GO:0002949">
    <property type="term" value="P:tRNA threonylcarbamoyladenosine modification"/>
    <property type="evidence" value="ECO:0007669"/>
    <property type="project" value="InterPro"/>
</dbReference>
<dbReference type="Pfam" id="PF02367">
    <property type="entry name" value="TsaE"/>
    <property type="match status" value="1"/>
</dbReference>
<dbReference type="InterPro" id="IPR027417">
    <property type="entry name" value="P-loop_NTPase"/>
</dbReference>
<evidence type="ECO:0000313" key="12">
    <source>
        <dbReference type="Proteomes" id="UP000188573"/>
    </source>
</evidence>
<accession>A0A1V3KZ91</accession>
<dbReference type="EMBL" id="MLAG01000020">
    <property type="protein sequence ID" value="OOF83006.1"/>
    <property type="molecule type" value="Genomic_DNA"/>
</dbReference>
<dbReference type="GO" id="GO:0005737">
    <property type="term" value="C:cytoplasm"/>
    <property type="evidence" value="ECO:0007669"/>
    <property type="project" value="UniProtKB-SubCell"/>
</dbReference>
<evidence type="ECO:0000256" key="5">
    <source>
        <dbReference type="ARBA" id="ARBA00022694"/>
    </source>
</evidence>
<evidence type="ECO:0000256" key="2">
    <source>
        <dbReference type="ARBA" id="ARBA00007599"/>
    </source>
</evidence>
<dbReference type="InterPro" id="IPR003442">
    <property type="entry name" value="T6A_TsaE"/>
</dbReference>
<keyword evidence="5" id="KW-0819">tRNA processing</keyword>
<dbReference type="PANTHER" id="PTHR33540:SF2">
    <property type="entry name" value="TRNA THREONYLCARBAMOYLADENOSINE BIOSYNTHESIS PROTEIN TSAE"/>
    <property type="match status" value="1"/>
</dbReference>
<evidence type="ECO:0000256" key="9">
    <source>
        <dbReference type="ARBA" id="ARBA00022842"/>
    </source>
</evidence>
<keyword evidence="4" id="KW-0963">Cytoplasm</keyword>
<organism evidence="11 12">
    <name type="scientific">Rodentibacter ratti</name>
    <dbReference type="NCBI Taxonomy" id="1906745"/>
    <lineage>
        <taxon>Bacteria</taxon>
        <taxon>Pseudomonadati</taxon>
        <taxon>Pseudomonadota</taxon>
        <taxon>Gammaproteobacteria</taxon>
        <taxon>Pasteurellales</taxon>
        <taxon>Pasteurellaceae</taxon>
        <taxon>Rodentibacter</taxon>
    </lineage>
</organism>
<keyword evidence="6" id="KW-0479">Metal-binding</keyword>
<sequence length="156" mass="17586">MNELTRYIPDESTMLRFGKKLADTILSSHAKRAVILYLNGDLGAGKTTLTRGMVQGLGFQGKVKSPTYTLVEEYDIAGKMIYHFDLYRLADPEELEFMGIRDYFAKDAICLIEWAEKGEGILPPADLLVNIDYYDDARNMTLVAQNALGEQILQQL</sequence>
<keyword evidence="11" id="KW-0808">Transferase</keyword>
<name>A0A1V3KZ91_9PAST</name>
<comment type="caution">
    <text evidence="11">The sequence shown here is derived from an EMBL/GenBank/DDBJ whole genome shotgun (WGS) entry which is preliminary data.</text>
</comment>
<comment type="similarity">
    <text evidence="2">Belongs to the TsaE family.</text>
</comment>
<evidence type="ECO:0000256" key="3">
    <source>
        <dbReference type="ARBA" id="ARBA00019010"/>
    </source>
</evidence>
<dbReference type="SUPFAM" id="SSF52540">
    <property type="entry name" value="P-loop containing nucleoside triphosphate hydrolases"/>
    <property type="match status" value="1"/>
</dbReference>
<evidence type="ECO:0000256" key="6">
    <source>
        <dbReference type="ARBA" id="ARBA00022723"/>
    </source>
</evidence>
<gene>
    <name evidence="11" type="ORF">BKG92_04325</name>
</gene>
<protein>
    <recommendedName>
        <fullName evidence="3">tRNA threonylcarbamoyladenosine biosynthesis protein TsaE</fullName>
    </recommendedName>
    <alternativeName>
        <fullName evidence="10">t(6)A37 threonylcarbamoyladenosine biosynthesis protein TsaE</fullName>
    </alternativeName>
</protein>
<evidence type="ECO:0000256" key="1">
    <source>
        <dbReference type="ARBA" id="ARBA00004496"/>
    </source>
</evidence>
<dbReference type="PANTHER" id="PTHR33540">
    <property type="entry name" value="TRNA THREONYLCARBAMOYLADENOSINE BIOSYNTHESIS PROTEIN TSAE"/>
    <property type="match status" value="1"/>
</dbReference>
<reference evidence="11 12" key="1">
    <citation type="submission" date="2016-10" db="EMBL/GenBank/DDBJ databases">
        <title>Rodentibacter gen. nov. and new species.</title>
        <authorList>
            <person name="Christensen H."/>
        </authorList>
    </citation>
    <scope>NUCLEOTIDE SEQUENCE [LARGE SCALE GENOMIC DNA]</scope>
    <source>
        <strain evidence="11 12">Ac81</strain>
    </source>
</reference>
<dbReference type="GO" id="GO:0046872">
    <property type="term" value="F:metal ion binding"/>
    <property type="evidence" value="ECO:0007669"/>
    <property type="project" value="UniProtKB-KW"/>
</dbReference>
<dbReference type="GO" id="GO:0016740">
    <property type="term" value="F:transferase activity"/>
    <property type="evidence" value="ECO:0007669"/>
    <property type="project" value="UniProtKB-KW"/>
</dbReference>
<dbReference type="AlphaFoldDB" id="A0A1V3KZ91"/>
<evidence type="ECO:0000256" key="10">
    <source>
        <dbReference type="ARBA" id="ARBA00032441"/>
    </source>
</evidence>
<dbReference type="RefSeq" id="WP_077495930.1">
    <property type="nucleotide sequence ID" value="NZ_MLAG01000020.1"/>
</dbReference>
<keyword evidence="12" id="KW-1185">Reference proteome</keyword>
<dbReference type="Gene3D" id="3.40.50.300">
    <property type="entry name" value="P-loop containing nucleotide triphosphate hydrolases"/>
    <property type="match status" value="1"/>
</dbReference>
<evidence type="ECO:0000256" key="8">
    <source>
        <dbReference type="ARBA" id="ARBA00022840"/>
    </source>
</evidence>
<keyword evidence="7" id="KW-0547">Nucleotide-binding</keyword>
<dbReference type="NCBIfam" id="TIGR00150">
    <property type="entry name" value="T6A_YjeE"/>
    <property type="match status" value="1"/>
</dbReference>
<keyword evidence="8" id="KW-0067">ATP-binding</keyword>
<dbReference type="Proteomes" id="UP000188573">
    <property type="component" value="Unassembled WGS sequence"/>
</dbReference>
<keyword evidence="9" id="KW-0460">Magnesium</keyword>
<evidence type="ECO:0000313" key="11">
    <source>
        <dbReference type="EMBL" id="OOF83006.1"/>
    </source>
</evidence>
<proteinExistence type="inferred from homology"/>
<evidence type="ECO:0000256" key="7">
    <source>
        <dbReference type="ARBA" id="ARBA00022741"/>
    </source>
</evidence>
<dbReference type="FunFam" id="3.40.50.300:FF:000406">
    <property type="entry name" value="tRNA (N6-adenosine(37)-N6)-threonylcarbamoyltransferase complex ATPase TsaE"/>
    <property type="match status" value="1"/>
</dbReference>
<dbReference type="GO" id="GO:0005524">
    <property type="term" value="F:ATP binding"/>
    <property type="evidence" value="ECO:0007669"/>
    <property type="project" value="UniProtKB-KW"/>
</dbReference>
<comment type="subcellular location">
    <subcellularLocation>
        <location evidence="1">Cytoplasm</location>
    </subcellularLocation>
</comment>
<evidence type="ECO:0000256" key="4">
    <source>
        <dbReference type="ARBA" id="ARBA00022490"/>
    </source>
</evidence>